<organism evidence="1 2">
    <name type="scientific">Lactobacillus pasteurii DSM 23907 = CRBIP 24.76</name>
    <dbReference type="NCBI Taxonomy" id="1423790"/>
    <lineage>
        <taxon>Bacteria</taxon>
        <taxon>Bacillati</taxon>
        <taxon>Bacillota</taxon>
        <taxon>Bacilli</taxon>
        <taxon>Lactobacillales</taxon>
        <taxon>Lactobacillaceae</taxon>
        <taxon>Lactobacillus</taxon>
    </lineage>
</organism>
<evidence type="ECO:0000313" key="1">
    <source>
        <dbReference type="EMBL" id="CCI85341.1"/>
    </source>
</evidence>
<evidence type="ECO:0008006" key="3">
    <source>
        <dbReference type="Google" id="ProtNLM"/>
    </source>
</evidence>
<dbReference type="AlphaFoldDB" id="I7LB77"/>
<dbReference type="RefSeq" id="WP_009559893.1">
    <property type="nucleotide sequence ID" value="NZ_AYZN01000001.1"/>
</dbReference>
<accession>I7LB77</accession>
<dbReference type="EMBL" id="CAKD01000021">
    <property type="protein sequence ID" value="CCI85341.1"/>
    <property type="molecule type" value="Genomic_DNA"/>
</dbReference>
<dbReference type="Proteomes" id="UP000009311">
    <property type="component" value="Unassembled WGS sequence"/>
</dbReference>
<name>I7LB77_9LACO</name>
<protein>
    <recommendedName>
        <fullName evidence="3">LSM domain protein</fullName>
    </recommendedName>
</protein>
<dbReference type="OrthoDB" id="2306482at2"/>
<reference evidence="1 2" key="1">
    <citation type="submission" date="2012-06" db="EMBL/GenBank/DDBJ databases">
        <title>Draft Genome Sequence of Lactobacillus pasteurii CRBIP 24.76T.</title>
        <authorList>
            <person name="Cousin S."/>
            <person name="Bouchier C."/>
            <person name="Loux V."/>
            <person name="Ma L."/>
            <person name="Creno S."/>
            <person name="Bizet C."/>
            <person name="Clermont D."/>
        </authorList>
    </citation>
    <scope>NUCLEOTIDE SEQUENCE [LARGE SCALE GENOMIC DNA]</scope>
    <source>
        <strain evidence="2">CRBIP 24.76T</strain>
    </source>
</reference>
<proteinExistence type="predicted"/>
<sequence>MELEKYVGRDVKIIDCDNKIWIGRVKNIDFAFDHDDYEYDEIGLKAEGYSTTEFVFPENEIKSIEIINQATDES</sequence>
<gene>
    <name evidence="1" type="ORF">BN53_04465</name>
</gene>
<keyword evidence="2" id="KW-1185">Reference proteome</keyword>
<dbReference type="PATRIC" id="fig|1423790.3.peg.314"/>
<dbReference type="STRING" id="1423790.BN53_04465"/>
<evidence type="ECO:0000313" key="2">
    <source>
        <dbReference type="Proteomes" id="UP000009311"/>
    </source>
</evidence>
<comment type="caution">
    <text evidence="1">The sequence shown here is derived from an EMBL/GenBank/DDBJ whole genome shotgun (WGS) entry which is preliminary data.</text>
</comment>